<feature type="domain" description="DDE-1" evidence="1">
    <location>
        <begin position="7"/>
        <end position="46"/>
    </location>
</feature>
<dbReference type="Pfam" id="PF03184">
    <property type="entry name" value="DDE_1"/>
    <property type="match status" value="1"/>
</dbReference>
<accession>A0A0C2J9K4</accession>
<organism evidence="2 3">
    <name type="scientific">Thelohanellus kitauei</name>
    <name type="common">Myxosporean</name>
    <dbReference type="NCBI Taxonomy" id="669202"/>
    <lineage>
        <taxon>Eukaryota</taxon>
        <taxon>Metazoa</taxon>
        <taxon>Cnidaria</taxon>
        <taxon>Myxozoa</taxon>
        <taxon>Myxosporea</taxon>
        <taxon>Bivalvulida</taxon>
        <taxon>Platysporina</taxon>
        <taxon>Myxobolidae</taxon>
        <taxon>Thelohanellus</taxon>
    </lineage>
</organism>
<dbReference type="AlphaFoldDB" id="A0A0C2J9K4"/>
<name>A0A0C2J9K4_THEKT</name>
<dbReference type="InterPro" id="IPR004875">
    <property type="entry name" value="DDE_SF_endonuclease_dom"/>
</dbReference>
<protein>
    <submittedName>
        <fullName evidence="2">Tigger transposable element-derived protein 6</fullName>
    </submittedName>
</protein>
<comment type="caution">
    <text evidence="2">The sequence shown here is derived from an EMBL/GenBank/DDBJ whole genome shotgun (WGS) entry which is preliminary data.</text>
</comment>
<dbReference type="Proteomes" id="UP000031668">
    <property type="component" value="Unassembled WGS sequence"/>
</dbReference>
<evidence type="ECO:0000313" key="2">
    <source>
        <dbReference type="EMBL" id="KII74514.1"/>
    </source>
</evidence>
<keyword evidence="3" id="KW-1185">Reference proteome</keyword>
<evidence type="ECO:0000259" key="1">
    <source>
        <dbReference type="Pfam" id="PF03184"/>
    </source>
</evidence>
<reference evidence="2 3" key="1">
    <citation type="journal article" date="2014" name="Genome Biol. Evol.">
        <title>The genome of the myxosporean Thelohanellus kitauei shows adaptations to nutrient acquisition within its fish host.</title>
        <authorList>
            <person name="Yang Y."/>
            <person name="Xiong J."/>
            <person name="Zhou Z."/>
            <person name="Huo F."/>
            <person name="Miao W."/>
            <person name="Ran C."/>
            <person name="Liu Y."/>
            <person name="Zhang J."/>
            <person name="Feng J."/>
            <person name="Wang M."/>
            <person name="Wang M."/>
            <person name="Wang L."/>
            <person name="Yao B."/>
        </authorList>
    </citation>
    <scope>NUCLEOTIDE SEQUENCE [LARGE SCALE GENOMIC DNA]</scope>
    <source>
        <strain evidence="2">Wuqing</strain>
    </source>
</reference>
<evidence type="ECO:0000313" key="3">
    <source>
        <dbReference type="Proteomes" id="UP000031668"/>
    </source>
</evidence>
<dbReference type="GO" id="GO:0003676">
    <property type="term" value="F:nucleic acid binding"/>
    <property type="evidence" value="ECO:0007669"/>
    <property type="project" value="InterPro"/>
</dbReference>
<sequence length="101" mass="11457">MAKELPTFLFACNSVGSEKLNLLNIRKSKNPQCFKNVNTLPVDYEAYKIHGLFENNGQSNAFLTLTYCDAVGQRCRLTLMTSNSTTSNFRRRPSTREEDSV</sequence>
<proteinExistence type="predicted"/>
<dbReference type="EMBL" id="JWZT01000387">
    <property type="protein sequence ID" value="KII74514.1"/>
    <property type="molecule type" value="Genomic_DNA"/>
</dbReference>
<gene>
    <name evidence="2" type="ORF">RF11_10590</name>
</gene>